<dbReference type="PANTHER" id="PTHR31668">
    <property type="entry name" value="GLUCOSE TRANSPORT TRANSCRIPTION REGULATOR RGT1-RELATED-RELATED"/>
    <property type="match status" value="1"/>
</dbReference>
<protein>
    <recommendedName>
        <fullName evidence="3">Zn(2)-C6 fungal-type domain-containing protein</fullName>
    </recommendedName>
</protein>
<evidence type="ECO:0000256" key="2">
    <source>
        <dbReference type="SAM" id="MobiDB-lite"/>
    </source>
</evidence>
<evidence type="ECO:0000256" key="1">
    <source>
        <dbReference type="ARBA" id="ARBA00023242"/>
    </source>
</evidence>
<dbReference type="CDD" id="cd00067">
    <property type="entry name" value="GAL4"/>
    <property type="match status" value="1"/>
</dbReference>
<proteinExistence type="predicted"/>
<dbReference type="AlphaFoldDB" id="A0A9P9IRR7"/>
<accession>A0A9P9IRR7</accession>
<dbReference type="PROSITE" id="PS50048">
    <property type="entry name" value="ZN2_CY6_FUNGAL_2"/>
    <property type="match status" value="1"/>
</dbReference>
<comment type="caution">
    <text evidence="4">The sequence shown here is derived from an EMBL/GenBank/DDBJ whole genome shotgun (WGS) entry which is preliminary data.</text>
</comment>
<dbReference type="CDD" id="cd12148">
    <property type="entry name" value="fungal_TF_MHR"/>
    <property type="match status" value="1"/>
</dbReference>
<name>A0A9P9IRR7_9PLEO</name>
<dbReference type="SMART" id="SM00066">
    <property type="entry name" value="GAL4"/>
    <property type="match status" value="1"/>
</dbReference>
<evidence type="ECO:0000259" key="3">
    <source>
        <dbReference type="PROSITE" id="PS50048"/>
    </source>
</evidence>
<dbReference type="InterPro" id="IPR036864">
    <property type="entry name" value="Zn2-C6_fun-type_DNA-bd_sf"/>
</dbReference>
<feature type="domain" description="Zn(2)-C6 fungal-type" evidence="3">
    <location>
        <begin position="11"/>
        <end position="40"/>
    </location>
</feature>
<feature type="region of interest" description="Disordered" evidence="2">
    <location>
        <begin position="45"/>
        <end position="69"/>
    </location>
</feature>
<dbReference type="GO" id="GO:0008270">
    <property type="term" value="F:zinc ion binding"/>
    <property type="evidence" value="ECO:0007669"/>
    <property type="project" value="InterPro"/>
</dbReference>
<dbReference type="GO" id="GO:0000981">
    <property type="term" value="F:DNA-binding transcription factor activity, RNA polymerase II-specific"/>
    <property type="evidence" value="ECO:0007669"/>
    <property type="project" value="InterPro"/>
</dbReference>
<evidence type="ECO:0000313" key="5">
    <source>
        <dbReference type="Proteomes" id="UP000700596"/>
    </source>
</evidence>
<reference evidence="4" key="1">
    <citation type="journal article" date="2021" name="Nat. Commun.">
        <title>Genetic determinants of endophytism in the Arabidopsis root mycobiome.</title>
        <authorList>
            <person name="Mesny F."/>
            <person name="Miyauchi S."/>
            <person name="Thiergart T."/>
            <person name="Pickel B."/>
            <person name="Atanasova L."/>
            <person name="Karlsson M."/>
            <person name="Huettel B."/>
            <person name="Barry K.W."/>
            <person name="Haridas S."/>
            <person name="Chen C."/>
            <person name="Bauer D."/>
            <person name="Andreopoulos W."/>
            <person name="Pangilinan J."/>
            <person name="LaButti K."/>
            <person name="Riley R."/>
            <person name="Lipzen A."/>
            <person name="Clum A."/>
            <person name="Drula E."/>
            <person name="Henrissat B."/>
            <person name="Kohler A."/>
            <person name="Grigoriev I.V."/>
            <person name="Martin F.M."/>
            <person name="Hacquard S."/>
        </authorList>
    </citation>
    <scope>NUCLEOTIDE SEQUENCE</scope>
    <source>
        <strain evidence="4">MPI-CAGE-CH-0243</strain>
    </source>
</reference>
<evidence type="ECO:0000313" key="4">
    <source>
        <dbReference type="EMBL" id="KAH7130832.1"/>
    </source>
</evidence>
<dbReference type="OrthoDB" id="2283488at2759"/>
<gene>
    <name evidence="4" type="ORF">B0J11DRAFT_430362</name>
</gene>
<dbReference type="PROSITE" id="PS00463">
    <property type="entry name" value="ZN2_CY6_FUNGAL_1"/>
    <property type="match status" value="1"/>
</dbReference>
<dbReference type="InterPro" id="IPR050797">
    <property type="entry name" value="Carb_Metab_Trans_Reg"/>
</dbReference>
<keyword evidence="5" id="KW-1185">Reference proteome</keyword>
<dbReference type="Pfam" id="PF00172">
    <property type="entry name" value="Zn_clus"/>
    <property type="match status" value="1"/>
</dbReference>
<dbReference type="InterPro" id="IPR001138">
    <property type="entry name" value="Zn2Cys6_DnaBD"/>
</dbReference>
<dbReference type="SUPFAM" id="SSF57701">
    <property type="entry name" value="Zn2/Cys6 DNA-binding domain"/>
    <property type="match status" value="1"/>
</dbReference>
<sequence length="550" mass="62215">MAPTRTAASRACDGCKRRKVKCDTEIPCANCSISQIECAYTIPQKKRGPRSSPKTLSPTPPISLGPASTITGRATNTDTVIVCQLSTVNEPYPSPTFTSNRSLQIIQEGLYLALRPAVPYLNLLEIANNCINLYIQYTFPTAPLVHEPSLRAHAGLMFSNSPSGPLLETHDEQQRISLLRGFTLLTALCASVASVMPENLLPYQQSLIQPFFQASRETLRLFEDHDLECPNSSSIATRVFHSTTLQSMTGKHGASWHLQGEATLIAMRMRLYDEKSLPIHDNVENQLLRLQFWHMYASDYTAATFQDRPFVLDESLFHSQMTLQEYPPQSASPTLLDPSNPWYTNEFEAQLMVGFHFFHCVQTKGARLVLDMRKRVPLTQNERQRLTQLYSEYTGLIDHIPQWLYVSQLHTTDTSEAARFHANCFWVQRCSILVTFHCLRLVIVRQSVESQLYDVVGLTTDSYAVLLKNMELISEFLKTLDDIPFIFLKVKGEPTVERIRKVGSILLELIQITTDEVIKTRARAYSHRLLNVLASLDSKASEALEMEPIN</sequence>
<dbReference type="EMBL" id="JAGMWT010000004">
    <property type="protein sequence ID" value="KAH7130832.1"/>
    <property type="molecule type" value="Genomic_DNA"/>
</dbReference>
<dbReference type="Gene3D" id="4.10.240.10">
    <property type="entry name" value="Zn(2)-C6 fungal-type DNA-binding domain"/>
    <property type="match status" value="1"/>
</dbReference>
<organism evidence="4 5">
    <name type="scientific">Dendryphion nanum</name>
    <dbReference type="NCBI Taxonomy" id="256645"/>
    <lineage>
        <taxon>Eukaryota</taxon>
        <taxon>Fungi</taxon>
        <taxon>Dikarya</taxon>
        <taxon>Ascomycota</taxon>
        <taxon>Pezizomycotina</taxon>
        <taxon>Dothideomycetes</taxon>
        <taxon>Pleosporomycetidae</taxon>
        <taxon>Pleosporales</taxon>
        <taxon>Torulaceae</taxon>
        <taxon>Dendryphion</taxon>
    </lineage>
</organism>
<dbReference type="Proteomes" id="UP000700596">
    <property type="component" value="Unassembled WGS sequence"/>
</dbReference>
<keyword evidence="1" id="KW-0539">Nucleus</keyword>